<dbReference type="InterPro" id="IPR007361">
    <property type="entry name" value="DUF427"/>
</dbReference>
<evidence type="ECO:0000313" key="2">
    <source>
        <dbReference type="EMBL" id="NBG96923.1"/>
    </source>
</evidence>
<name>A0A845QEC3_9HYPH</name>
<dbReference type="AlphaFoldDB" id="A0A845QEC3"/>
<sequence length="123" mass="13430">MLPSKLAQYPGRIRLEPVAGEVTVTMGGVSLARTSNAIRLHEGDYPPVLYVPRADADMSVLTATDHSTYCPFKGAASYFSVQADSAGKDGTNAVWSYEDPFEELAGIKDHLAFYTDRVDVRED</sequence>
<organism evidence="2 3">
    <name type="scientific">Pyruvatibacter mobilis</name>
    <dbReference type="NCBI Taxonomy" id="1712261"/>
    <lineage>
        <taxon>Bacteria</taxon>
        <taxon>Pseudomonadati</taxon>
        <taxon>Pseudomonadota</taxon>
        <taxon>Alphaproteobacteria</taxon>
        <taxon>Hyphomicrobiales</taxon>
        <taxon>Parvibaculaceae</taxon>
        <taxon>Pyruvatibacter</taxon>
    </lineage>
</organism>
<dbReference type="InterPro" id="IPR038694">
    <property type="entry name" value="DUF427_sf"/>
</dbReference>
<comment type="caution">
    <text evidence="2">The sequence shown here is derived from an EMBL/GenBank/DDBJ whole genome shotgun (WGS) entry which is preliminary data.</text>
</comment>
<dbReference type="OrthoDB" id="9815163at2"/>
<evidence type="ECO:0000313" key="3">
    <source>
        <dbReference type="Proteomes" id="UP000470384"/>
    </source>
</evidence>
<protein>
    <submittedName>
        <fullName evidence="2">DUF427 domain-containing protein</fullName>
    </submittedName>
</protein>
<dbReference type="Gene3D" id="2.170.150.40">
    <property type="entry name" value="Domain of unknown function (DUF427)"/>
    <property type="match status" value="1"/>
</dbReference>
<dbReference type="EMBL" id="WXYQ01000012">
    <property type="protein sequence ID" value="NBG96923.1"/>
    <property type="molecule type" value="Genomic_DNA"/>
</dbReference>
<proteinExistence type="predicted"/>
<gene>
    <name evidence="2" type="ORF">GTQ45_14380</name>
</gene>
<feature type="domain" description="DUF427" evidence="1">
    <location>
        <begin position="22"/>
        <end position="115"/>
    </location>
</feature>
<keyword evidence="3" id="KW-1185">Reference proteome</keyword>
<dbReference type="Proteomes" id="UP000470384">
    <property type="component" value="Unassembled WGS sequence"/>
</dbReference>
<dbReference type="Pfam" id="PF04248">
    <property type="entry name" value="NTP_transf_9"/>
    <property type="match status" value="1"/>
</dbReference>
<reference evidence="2 3" key="1">
    <citation type="journal article" date="2016" name="Int. J. Syst. Evol. Microbiol.">
        <title>Pyruvatibacter mobilis gen. nov., sp. nov., a marine bacterium from the culture broth of Picochlorum sp. 122.</title>
        <authorList>
            <person name="Wang G."/>
            <person name="Tang M."/>
            <person name="Wu H."/>
            <person name="Dai S."/>
            <person name="Li T."/>
            <person name="Chen C."/>
            <person name="He H."/>
            <person name="Fan J."/>
            <person name="Xiang W."/>
            <person name="Li X."/>
        </authorList>
    </citation>
    <scope>NUCLEOTIDE SEQUENCE [LARGE SCALE GENOMIC DNA]</scope>
    <source>
        <strain evidence="2 3">GYP-11</strain>
    </source>
</reference>
<dbReference type="PANTHER" id="PTHR34310">
    <property type="entry name" value="DUF427 DOMAIN PROTEIN (AFU_ORTHOLOGUE AFUA_3G02220)"/>
    <property type="match status" value="1"/>
</dbReference>
<accession>A0A845QEC3</accession>
<dbReference type="PANTHER" id="PTHR34310:SF9">
    <property type="entry name" value="BLR5716 PROTEIN"/>
    <property type="match status" value="1"/>
</dbReference>
<evidence type="ECO:0000259" key="1">
    <source>
        <dbReference type="Pfam" id="PF04248"/>
    </source>
</evidence>